<gene>
    <name evidence="2" type="ORF">Ahy_A04g019415</name>
</gene>
<feature type="region of interest" description="Disordered" evidence="1">
    <location>
        <begin position="1"/>
        <end position="32"/>
    </location>
</feature>
<dbReference type="Proteomes" id="UP000289738">
    <property type="component" value="Chromosome A04"/>
</dbReference>
<evidence type="ECO:0000256" key="1">
    <source>
        <dbReference type="SAM" id="MobiDB-lite"/>
    </source>
</evidence>
<comment type="caution">
    <text evidence="2">The sequence shown here is derived from an EMBL/GenBank/DDBJ whole genome shotgun (WGS) entry which is preliminary data.</text>
</comment>
<keyword evidence="3" id="KW-1185">Reference proteome</keyword>
<name>A0A445DFV4_ARAHY</name>
<feature type="compositionally biased region" description="Basic residues" evidence="1">
    <location>
        <begin position="18"/>
        <end position="30"/>
    </location>
</feature>
<dbReference type="AlphaFoldDB" id="A0A445DFV4"/>
<organism evidence="2 3">
    <name type="scientific">Arachis hypogaea</name>
    <name type="common">Peanut</name>
    <dbReference type="NCBI Taxonomy" id="3818"/>
    <lineage>
        <taxon>Eukaryota</taxon>
        <taxon>Viridiplantae</taxon>
        <taxon>Streptophyta</taxon>
        <taxon>Embryophyta</taxon>
        <taxon>Tracheophyta</taxon>
        <taxon>Spermatophyta</taxon>
        <taxon>Magnoliopsida</taxon>
        <taxon>eudicotyledons</taxon>
        <taxon>Gunneridae</taxon>
        <taxon>Pentapetalae</taxon>
        <taxon>rosids</taxon>
        <taxon>fabids</taxon>
        <taxon>Fabales</taxon>
        <taxon>Fabaceae</taxon>
        <taxon>Papilionoideae</taxon>
        <taxon>50 kb inversion clade</taxon>
        <taxon>dalbergioids sensu lato</taxon>
        <taxon>Dalbergieae</taxon>
        <taxon>Pterocarpus clade</taxon>
        <taxon>Arachis</taxon>
    </lineage>
</organism>
<reference evidence="2 3" key="1">
    <citation type="submission" date="2019-01" db="EMBL/GenBank/DDBJ databases">
        <title>Sequencing of cultivated peanut Arachis hypogaea provides insights into genome evolution and oil improvement.</title>
        <authorList>
            <person name="Chen X."/>
        </authorList>
    </citation>
    <scope>NUCLEOTIDE SEQUENCE [LARGE SCALE GENOMIC DNA]</scope>
    <source>
        <strain evidence="3">cv. Fuhuasheng</strain>
        <tissue evidence="2">Leaves</tissue>
    </source>
</reference>
<protein>
    <submittedName>
        <fullName evidence="2">Uncharacterized protein</fullName>
    </submittedName>
</protein>
<evidence type="ECO:0000313" key="2">
    <source>
        <dbReference type="EMBL" id="RYR62077.1"/>
    </source>
</evidence>
<accession>A0A445DFV4</accession>
<evidence type="ECO:0000313" key="3">
    <source>
        <dbReference type="Proteomes" id="UP000289738"/>
    </source>
</evidence>
<sequence length="65" mass="7332">MGSFTRNVREAPPPLRAKPIKNGRNPKQRKSQIPTFFYVPVSKLVSSFNSPSHAQFSSSMNLLTR</sequence>
<dbReference type="EMBL" id="SDMP01000004">
    <property type="protein sequence ID" value="RYR62077.1"/>
    <property type="molecule type" value="Genomic_DNA"/>
</dbReference>
<proteinExistence type="predicted"/>